<proteinExistence type="predicted"/>
<name>A0A2S9YFF8_9BACT</name>
<dbReference type="RefSeq" id="WP_106390699.1">
    <property type="nucleotide sequence ID" value="NZ_PVNK01000068.1"/>
</dbReference>
<dbReference type="SUPFAM" id="SSF53335">
    <property type="entry name" value="S-adenosyl-L-methionine-dependent methyltransferases"/>
    <property type="match status" value="1"/>
</dbReference>
<dbReference type="EMBL" id="PVNK01000068">
    <property type="protein sequence ID" value="PRQ03843.1"/>
    <property type="molecule type" value="Genomic_DNA"/>
</dbReference>
<gene>
    <name evidence="3" type="ORF">ENSA5_12120</name>
</gene>
<dbReference type="Gene3D" id="3.40.50.150">
    <property type="entry name" value="Vaccinia Virus protein VP39"/>
    <property type="match status" value="1"/>
</dbReference>
<accession>A0A2S9YFF8</accession>
<dbReference type="PANTHER" id="PTHR43619">
    <property type="entry name" value="S-ADENOSYL-L-METHIONINE-DEPENDENT METHYLTRANSFERASE YKTD-RELATED"/>
    <property type="match status" value="1"/>
</dbReference>
<evidence type="ECO:0000256" key="1">
    <source>
        <dbReference type="ARBA" id="ARBA00022603"/>
    </source>
</evidence>
<keyword evidence="4" id="KW-1185">Reference proteome</keyword>
<evidence type="ECO:0000256" key="2">
    <source>
        <dbReference type="ARBA" id="ARBA00022679"/>
    </source>
</evidence>
<comment type="caution">
    <text evidence="3">The sequence shown here is derived from an EMBL/GenBank/DDBJ whole genome shotgun (WGS) entry which is preliminary data.</text>
</comment>
<keyword evidence="1 3" id="KW-0489">Methyltransferase</keyword>
<organism evidence="3 4">
    <name type="scientific">Enhygromyxa salina</name>
    <dbReference type="NCBI Taxonomy" id="215803"/>
    <lineage>
        <taxon>Bacteria</taxon>
        <taxon>Pseudomonadati</taxon>
        <taxon>Myxococcota</taxon>
        <taxon>Polyangia</taxon>
        <taxon>Nannocystales</taxon>
        <taxon>Nannocystaceae</taxon>
        <taxon>Enhygromyxa</taxon>
    </lineage>
</organism>
<dbReference type="AlphaFoldDB" id="A0A2S9YFF8"/>
<sequence>MTDKVQVDHIRGAPATALMVLEPKAFHAEKVPREDWLLDFSKARDICERLSDAEARTEASSALMRMMTSSVFLVVRAKSFEDLLDKYLAELDDPVVVHFGCGLSDRCERYKSRIDAGLPFYDVDFPDMIALRHEFYEERTNYAMIGSDLSQHAWIEQLEPDHRARPFIFVAEGLTPYLSEAQLQDLFSTLKAQFPGCIFIFDTYSKLKIKSSQKVVAKYGVEMQFTNEDPAEIQAWGRDGEYVFLEEDNLLLRDDFLNNKYLPRISKFLMRMFARRFSWHKGITRSAVVLVFRLGTRAP</sequence>
<evidence type="ECO:0000313" key="4">
    <source>
        <dbReference type="Proteomes" id="UP000237968"/>
    </source>
</evidence>
<reference evidence="3 4" key="1">
    <citation type="submission" date="2018-03" db="EMBL/GenBank/DDBJ databases">
        <title>Draft Genome Sequences of the Obligatory Marine Myxobacteria Enhygromyxa salina SWB005.</title>
        <authorList>
            <person name="Poehlein A."/>
            <person name="Moghaddam J.A."/>
            <person name="Harms H."/>
            <person name="Alanjari M."/>
            <person name="Koenig G.M."/>
            <person name="Daniel R."/>
            <person name="Schaeberle T.F."/>
        </authorList>
    </citation>
    <scope>NUCLEOTIDE SEQUENCE [LARGE SCALE GENOMIC DNA]</scope>
    <source>
        <strain evidence="3 4">SWB005</strain>
    </source>
</reference>
<keyword evidence="2 3" id="KW-0808">Transferase</keyword>
<protein>
    <submittedName>
        <fullName evidence="3">Leucine carboxyl methyltransferase</fullName>
    </submittedName>
</protein>
<dbReference type="InterPro" id="IPR007213">
    <property type="entry name" value="Ppm1/Ppm2/Tcmp"/>
</dbReference>
<dbReference type="GO" id="GO:0032259">
    <property type="term" value="P:methylation"/>
    <property type="evidence" value="ECO:0007669"/>
    <property type="project" value="UniProtKB-KW"/>
</dbReference>
<evidence type="ECO:0000313" key="3">
    <source>
        <dbReference type="EMBL" id="PRQ03843.1"/>
    </source>
</evidence>
<dbReference type="PANTHER" id="PTHR43619:SF2">
    <property type="entry name" value="S-ADENOSYL-L-METHIONINE-DEPENDENT METHYLTRANSFERASES SUPERFAMILY PROTEIN"/>
    <property type="match status" value="1"/>
</dbReference>
<dbReference type="Proteomes" id="UP000237968">
    <property type="component" value="Unassembled WGS sequence"/>
</dbReference>
<dbReference type="GO" id="GO:0008168">
    <property type="term" value="F:methyltransferase activity"/>
    <property type="evidence" value="ECO:0007669"/>
    <property type="project" value="UniProtKB-KW"/>
</dbReference>
<dbReference type="OrthoDB" id="9800233at2"/>
<dbReference type="InterPro" id="IPR029063">
    <property type="entry name" value="SAM-dependent_MTases_sf"/>
</dbReference>
<dbReference type="Pfam" id="PF04072">
    <property type="entry name" value="LCM"/>
    <property type="match status" value="1"/>
</dbReference>